<accession>X1LCP5</accession>
<dbReference type="AlphaFoldDB" id="X1LCP5"/>
<feature type="region of interest" description="Disordered" evidence="1">
    <location>
        <begin position="28"/>
        <end position="48"/>
    </location>
</feature>
<reference evidence="2" key="1">
    <citation type="journal article" date="2014" name="Front. Microbiol.">
        <title>High frequency of phylogenetically diverse reductive dehalogenase-homologous genes in deep subseafloor sedimentary metagenomes.</title>
        <authorList>
            <person name="Kawai M."/>
            <person name="Futagami T."/>
            <person name="Toyoda A."/>
            <person name="Takaki Y."/>
            <person name="Nishi S."/>
            <person name="Hori S."/>
            <person name="Arai W."/>
            <person name="Tsubouchi T."/>
            <person name="Morono Y."/>
            <person name="Uchiyama I."/>
            <person name="Ito T."/>
            <person name="Fujiyama A."/>
            <person name="Inagaki F."/>
            <person name="Takami H."/>
        </authorList>
    </citation>
    <scope>NUCLEOTIDE SEQUENCE</scope>
    <source>
        <strain evidence="2">Expedition CK06-06</strain>
    </source>
</reference>
<dbReference type="SUPFAM" id="SSF109998">
    <property type="entry name" value="Triger factor/SurA peptide-binding domain-like"/>
    <property type="match status" value="1"/>
</dbReference>
<proteinExistence type="predicted"/>
<organism evidence="2">
    <name type="scientific">marine sediment metagenome</name>
    <dbReference type="NCBI Taxonomy" id="412755"/>
    <lineage>
        <taxon>unclassified sequences</taxon>
        <taxon>metagenomes</taxon>
        <taxon>ecological metagenomes</taxon>
    </lineage>
</organism>
<sequence length="143" mass="16306">MKRKLLLFGGIFLLLILMVSPLMAGCAKPSPAPAPPKDEVPELEKDKENLQKEDVVAIVNGVEITKDEFIQRLKVYMQSNESQMRKAGPWQQADETEEEFLQRFIPLIGKDIVEYMIIEILIEQKATLNRAITIKLSKYISMS</sequence>
<name>X1LCP5_9ZZZZ</name>
<protein>
    <submittedName>
        <fullName evidence="2">Uncharacterized protein</fullName>
    </submittedName>
</protein>
<comment type="caution">
    <text evidence="2">The sequence shown here is derived from an EMBL/GenBank/DDBJ whole genome shotgun (WGS) entry which is preliminary data.</text>
</comment>
<dbReference type="PROSITE" id="PS51257">
    <property type="entry name" value="PROKAR_LIPOPROTEIN"/>
    <property type="match status" value="1"/>
</dbReference>
<evidence type="ECO:0000313" key="2">
    <source>
        <dbReference type="EMBL" id="GAI17042.1"/>
    </source>
</evidence>
<dbReference type="EMBL" id="BARV01008179">
    <property type="protein sequence ID" value="GAI17042.1"/>
    <property type="molecule type" value="Genomic_DNA"/>
</dbReference>
<dbReference type="InterPro" id="IPR027304">
    <property type="entry name" value="Trigger_fact/SurA_dom_sf"/>
</dbReference>
<gene>
    <name evidence="2" type="ORF">S06H3_16525</name>
</gene>
<evidence type="ECO:0000256" key="1">
    <source>
        <dbReference type="SAM" id="MobiDB-lite"/>
    </source>
</evidence>
<feature type="compositionally biased region" description="Basic and acidic residues" evidence="1">
    <location>
        <begin position="36"/>
        <end position="48"/>
    </location>
</feature>